<organism evidence="2 3">
    <name type="scientific">Bactrocera dorsalis</name>
    <name type="common">Oriental fruit fly</name>
    <name type="synonym">Dacus dorsalis</name>
    <dbReference type="NCBI Taxonomy" id="27457"/>
    <lineage>
        <taxon>Eukaryota</taxon>
        <taxon>Metazoa</taxon>
        <taxon>Ecdysozoa</taxon>
        <taxon>Arthropoda</taxon>
        <taxon>Hexapoda</taxon>
        <taxon>Insecta</taxon>
        <taxon>Pterygota</taxon>
        <taxon>Neoptera</taxon>
        <taxon>Endopterygota</taxon>
        <taxon>Diptera</taxon>
        <taxon>Brachycera</taxon>
        <taxon>Muscomorpha</taxon>
        <taxon>Tephritoidea</taxon>
        <taxon>Tephritidae</taxon>
        <taxon>Bactrocera</taxon>
        <taxon>Bactrocera</taxon>
    </lineage>
</organism>
<feature type="transmembrane region" description="Helical" evidence="1">
    <location>
        <begin position="6"/>
        <end position="26"/>
    </location>
</feature>
<dbReference type="PANTHER" id="PTHR20898:SF0">
    <property type="entry name" value="DAEDALUS ON 3-RELATED"/>
    <property type="match status" value="1"/>
</dbReference>
<dbReference type="PANTHER" id="PTHR20898">
    <property type="entry name" value="DAEDALUS ON 3-RELATED-RELATED"/>
    <property type="match status" value="1"/>
</dbReference>
<reference evidence="3" key="1">
    <citation type="submission" date="2025-08" db="UniProtKB">
        <authorList>
            <consortium name="RefSeq"/>
        </authorList>
    </citation>
    <scope>IDENTIFICATION</scope>
    <source>
        <tissue evidence="3">Adult</tissue>
    </source>
</reference>
<accession>A0ABM3JZ07</accession>
<keyword evidence="1" id="KW-0472">Membrane</keyword>
<dbReference type="Proteomes" id="UP001652620">
    <property type="component" value="Chromosome 5"/>
</dbReference>
<keyword evidence="1" id="KW-0812">Transmembrane</keyword>
<name>A0ABM3JZ07_BACDO</name>
<evidence type="ECO:0000313" key="3">
    <source>
        <dbReference type="RefSeq" id="XP_049314462.1"/>
    </source>
</evidence>
<evidence type="ECO:0000256" key="1">
    <source>
        <dbReference type="SAM" id="Phobius"/>
    </source>
</evidence>
<dbReference type="RefSeq" id="XP_049314462.1">
    <property type="nucleotide sequence ID" value="XM_049458505.1"/>
</dbReference>
<evidence type="ECO:0000313" key="2">
    <source>
        <dbReference type="Proteomes" id="UP001652620"/>
    </source>
</evidence>
<dbReference type="Pfam" id="PF06477">
    <property type="entry name" value="DUF1091"/>
    <property type="match status" value="1"/>
</dbReference>
<dbReference type="InterPro" id="IPR010512">
    <property type="entry name" value="DUF1091"/>
</dbReference>
<sequence>MKLGTFPAVITGFYILIQFTSVFAYIKYTNVKCVNYDKSFAESRQCELEVLSHNKVAFFLHIHFLQLPINNISGNLHVYRKANGYRPILFNYSTDFCKFMKYKKRVPFGKLIIEMLQLYHHLIIKNFVLKTEHLQSLPMPTGEYLLRFLVGF</sequence>
<keyword evidence="2" id="KW-1185">Reference proteome</keyword>
<protein>
    <submittedName>
        <fullName evidence="3">Uncharacterized protein LOC125778891</fullName>
    </submittedName>
</protein>
<gene>
    <name evidence="3" type="primary">LOC125778891</name>
</gene>
<keyword evidence="1" id="KW-1133">Transmembrane helix</keyword>
<proteinExistence type="predicted"/>
<dbReference type="GeneID" id="125778891"/>